<proteinExistence type="predicted"/>
<dbReference type="EMBL" id="HBET01021407">
    <property type="protein sequence ID" value="CAD8570267.1"/>
    <property type="molecule type" value="Transcribed_RNA"/>
</dbReference>
<evidence type="ECO:0000313" key="3">
    <source>
        <dbReference type="EMBL" id="CAD8570267.1"/>
    </source>
</evidence>
<keyword evidence="2" id="KW-1133">Transmembrane helix</keyword>
<reference evidence="3" key="2">
    <citation type="submission" date="2021-01" db="EMBL/GenBank/DDBJ databases">
        <authorList>
            <person name="Corre E."/>
            <person name="Pelletier E."/>
            <person name="Niang G."/>
            <person name="Scheremetjew M."/>
            <person name="Finn R."/>
            <person name="Kale V."/>
            <person name="Holt S."/>
            <person name="Cochrane G."/>
            <person name="Meng A."/>
            <person name="Brown T."/>
            <person name="Cohen L."/>
        </authorList>
    </citation>
    <scope>NUCLEOTIDE SEQUENCE</scope>
    <source>
        <strain evidence="3">E4-10</strain>
    </source>
</reference>
<evidence type="ECO:0000256" key="1">
    <source>
        <dbReference type="SAM" id="MobiDB-lite"/>
    </source>
</evidence>
<sequence length="269" mass="28862">MVRKRASERVEPREPNAVDSALCEPLPPPRKDTKGGTSTSSVELRLTGTCVVHVDLGRGVTAESLRTLGTVVRELAKQEIALKRLRAKHAVGDWRDAAASRHGVVARLGGAAWDAVFPALDEAHIRPAWSLATIDALARAVAKRWSKMSTPELAVALDVLNGLELARRTGSGSEALARIRASPYAAKLFSEGQAGFAALERVKPSDTAGFVRTVVLTVVSLAFLALSLWMLVFKQELGITRAFVEMFHLEEELERLLAHAGSAAASAAD</sequence>
<evidence type="ECO:0000256" key="2">
    <source>
        <dbReference type="SAM" id="Phobius"/>
    </source>
</evidence>
<feature type="transmembrane region" description="Helical" evidence="2">
    <location>
        <begin position="210"/>
        <end position="233"/>
    </location>
</feature>
<name>A0A5A8ECS0_CAFRO</name>
<evidence type="ECO:0000313" key="4">
    <source>
        <dbReference type="EMBL" id="KAA0175635.1"/>
    </source>
</evidence>
<dbReference type="Proteomes" id="UP000322899">
    <property type="component" value="Unassembled WGS sequence"/>
</dbReference>
<evidence type="ECO:0000313" key="5">
    <source>
        <dbReference type="Proteomes" id="UP000322899"/>
    </source>
</evidence>
<protein>
    <submittedName>
        <fullName evidence="4">Uncharacterized protein</fullName>
    </submittedName>
</protein>
<gene>
    <name evidence="3" type="ORF">CROE0942_LOCUS14647</name>
    <name evidence="4" type="ORF">FNF27_02717</name>
</gene>
<dbReference type="EMBL" id="VLTO01000012">
    <property type="protein sequence ID" value="KAA0175635.1"/>
    <property type="molecule type" value="Genomic_DNA"/>
</dbReference>
<dbReference type="OrthoDB" id="10308766at2759"/>
<feature type="compositionally biased region" description="Basic and acidic residues" evidence="1">
    <location>
        <begin position="1"/>
        <end position="16"/>
    </location>
</feature>
<organism evidence="4 5">
    <name type="scientific">Cafeteria roenbergensis</name>
    <name type="common">Marine flagellate</name>
    <dbReference type="NCBI Taxonomy" id="33653"/>
    <lineage>
        <taxon>Eukaryota</taxon>
        <taxon>Sar</taxon>
        <taxon>Stramenopiles</taxon>
        <taxon>Bigyra</taxon>
        <taxon>Opalozoa</taxon>
        <taxon>Bicosoecida</taxon>
        <taxon>Cafeteriaceae</taxon>
        <taxon>Cafeteria</taxon>
    </lineage>
</organism>
<feature type="region of interest" description="Disordered" evidence="1">
    <location>
        <begin position="1"/>
        <end position="41"/>
    </location>
</feature>
<dbReference type="AlphaFoldDB" id="A0A5A8ECS0"/>
<reference evidence="4 5" key="1">
    <citation type="submission" date="2019-07" db="EMBL/GenBank/DDBJ databases">
        <title>Genomes of Cafeteria roenbergensis.</title>
        <authorList>
            <person name="Fischer M.G."/>
            <person name="Hackl T."/>
            <person name="Roman M."/>
        </authorList>
    </citation>
    <scope>NUCLEOTIDE SEQUENCE [LARGE SCALE GENOMIC DNA]</scope>
    <source>
        <strain evidence="4 5">E4-10P</strain>
    </source>
</reference>
<keyword evidence="2" id="KW-0812">Transmembrane</keyword>
<keyword evidence="2" id="KW-0472">Membrane</keyword>
<accession>A0A5A8ECS0</accession>